<accession>A0A2V3Q0Y5</accession>
<dbReference type="Proteomes" id="UP000247973">
    <property type="component" value="Unassembled WGS sequence"/>
</dbReference>
<dbReference type="PROSITE" id="PS51186">
    <property type="entry name" value="GNAT"/>
    <property type="match status" value="1"/>
</dbReference>
<dbReference type="AlphaFoldDB" id="A0A2V3Q0Y5"/>
<dbReference type="GO" id="GO:0008080">
    <property type="term" value="F:N-acetyltransferase activity"/>
    <property type="evidence" value="ECO:0007669"/>
    <property type="project" value="InterPro"/>
</dbReference>
<gene>
    <name evidence="3" type="ORF">CLV62_101261</name>
</gene>
<evidence type="ECO:0000259" key="2">
    <source>
        <dbReference type="PROSITE" id="PS51186"/>
    </source>
</evidence>
<evidence type="ECO:0000313" key="4">
    <source>
        <dbReference type="Proteomes" id="UP000247973"/>
    </source>
</evidence>
<dbReference type="EMBL" id="QICL01000001">
    <property type="protein sequence ID" value="PXV68995.1"/>
    <property type="molecule type" value="Genomic_DNA"/>
</dbReference>
<dbReference type="Gene3D" id="3.40.630.30">
    <property type="match status" value="1"/>
</dbReference>
<dbReference type="OrthoDB" id="1431064at2"/>
<proteinExistence type="predicted"/>
<feature type="domain" description="N-acetyltransferase" evidence="2">
    <location>
        <begin position="4"/>
        <end position="155"/>
    </location>
</feature>
<dbReference type="RefSeq" id="WP_110308966.1">
    <property type="nucleotide sequence ID" value="NZ_QICL01000001.1"/>
</dbReference>
<evidence type="ECO:0000256" key="1">
    <source>
        <dbReference type="ARBA" id="ARBA00022679"/>
    </source>
</evidence>
<name>A0A2V3Q0Y5_9BACT</name>
<protein>
    <submittedName>
        <fullName evidence="3">Acetyltransferase (GNAT) family protein</fullName>
    </submittedName>
</protein>
<dbReference type="Pfam" id="PF00583">
    <property type="entry name" value="Acetyltransf_1"/>
    <property type="match status" value="1"/>
</dbReference>
<organism evidence="3 4">
    <name type="scientific">Dysgonomonas alginatilytica</name>
    <dbReference type="NCBI Taxonomy" id="1605892"/>
    <lineage>
        <taxon>Bacteria</taxon>
        <taxon>Pseudomonadati</taxon>
        <taxon>Bacteroidota</taxon>
        <taxon>Bacteroidia</taxon>
        <taxon>Bacteroidales</taxon>
        <taxon>Dysgonomonadaceae</taxon>
        <taxon>Dysgonomonas</taxon>
    </lineage>
</organism>
<reference evidence="3 4" key="1">
    <citation type="submission" date="2018-03" db="EMBL/GenBank/DDBJ databases">
        <title>Genomic Encyclopedia of Archaeal and Bacterial Type Strains, Phase II (KMG-II): from individual species to whole genera.</title>
        <authorList>
            <person name="Goeker M."/>
        </authorList>
    </citation>
    <scope>NUCLEOTIDE SEQUENCE [LARGE SCALE GENOMIC DNA]</scope>
    <source>
        <strain evidence="3 4">DSM 100214</strain>
    </source>
</reference>
<sequence>MNTIRIELYAPEYKDDFVRLNKEWITTYFRLEESDLHTLNHVEEYILDNGGQVFIALVDNRAVGCCALIAHRETQTFEMAKMAVSPQAQGLGLGRKLGEALISYAKEKGIKQLFLEGNTLLEPSMILYRKLGFKKVPVSNSAYQRCNIMMMLDIE</sequence>
<keyword evidence="1 3" id="KW-0808">Transferase</keyword>
<dbReference type="SUPFAM" id="SSF55729">
    <property type="entry name" value="Acyl-CoA N-acyltransferases (Nat)"/>
    <property type="match status" value="1"/>
</dbReference>
<dbReference type="InterPro" id="IPR050769">
    <property type="entry name" value="NAT_camello-type"/>
</dbReference>
<evidence type="ECO:0000313" key="3">
    <source>
        <dbReference type="EMBL" id="PXV68995.1"/>
    </source>
</evidence>
<keyword evidence="4" id="KW-1185">Reference proteome</keyword>
<dbReference type="PANTHER" id="PTHR13947">
    <property type="entry name" value="GNAT FAMILY N-ACETYLTRANSFERASE"/>
    <property type="match status" value="1"/>
</dbReference>
<dbReference type="InterPro" id="IPR016181">
    <property type="entry name" value="Acyl_CoA_acyltransferase"/>
</dbReference>
<dbReference type="PANTHER" id="PTHR13947:SF37">
    <property type="entry name" value="LD18367P"/>
    <property type="match status" value="1"/>
</dbReference>
<comment type="caution">
    <text evidence="3">The sequence shown here is derived from an EMBL/GenBank/DDBJ whole genome shotgun (WGS) entry which is preliminary data.</text>
</comment>
<dbReference type="InterPro" id="IPR000182">
    <property type="entry name" value="GNAT_dom"/>
</dbReference>
<dbReference type="CDD" id="cd04301">
    <property type="entry name" value="NAT_SF"/>
    <property type="match status" value="1"/>
</dbReference>